<dbReference type="InterPro" id="IPR050310">
    <property type="entry name" value="VPS10-sortilin"/>
</dbReference>
<proteinExistence type="predicted"/>
<gene>
    <name evidence="1" type="ORF">BC349_14970</name>
</gene>
<accession>A0ABR7MBG4</accession>
<name>A0ABR7MBG4_9BACT</name>
<dbReference type="SUPFAM" id="SSF110296">
    <property type="entry name" value="Oligoxyloglucan reducing end-specific cellobiohydrolase"/>
    <property type="match status" value="2"/>
</dbReference>
<dbReference type="PANTHER" id="PTHR12106">
    <property type="entry name" value="SORTILIN RELATED"/>
    <property type="match status" value="1"/>
</dbReference>
<protein>
    <recommendedName>
        <fullName evidence="3">Glycosyl hydrolase</fullName>
    </recommendedName>
</protein>
<evidence type="ECO:0008006" key="3">
    <source>
        <dbReference type="Google" id="ProtNLM"/>
    </source>
</evidence>
<dbReference type="Proteomes" id="UP000765802">
    <property type="component" value="Unassembled WGS sequence"/>
</dbReference>
<dbReference type="CDD" id="cd15482">
    <property type="entry name" value="Sialidase_non-viral"/>
    <property type="match status" value="3"/>
</dbReference>
<dbReference type="RefSeq" id="WP_187257664.1">
    <property type="nucleotide sequence ID" value="NZ_JBHULF010000006.1"/>
</dbReference>
<dbReference type="Gene3D" id="2.130.10.10">
    <property type="entry name" value="YVTN repeat-like/Quinoprotein amine dehydrogenase"/>
    <property type="match status" value="4"/>
</dbReference>
<dbReference type="InterPro" id="IPR002860">
    <property type="entry name" value="BNR_rpt"/>
</dbReference>
<dbReference type="Pfam" id="PF02012">
    <property type="entry name" value="BNR"/>
    <property type="match status" value="1"/>
</dbReference>
<evidence type="ECO:0000313" key="2">
    <source>
        <dbReference type="Proteomes" id="UP000765802"/>
    </source>
</evidence>
<keyword evidence="2" id="KW-1185">Reference proteome</keyword>
<dbReference type="InterPro" id="IPR015943">
    <property type="entry name" value="WD40/YVTN_repeat-like_dom_sf"/>
</dbReference>
<dbReference type="EMBL" id="MBUA01000027">
    <property type="protein sequence ID" value="MBC6492361.1"/>
    <property type="molecule type" value="Genomic_DNA"/>
</dbReference>
<sequence length="836" mass="92698">MLSVLTNLGSNKYAGILFLLLASQSYGQIAPTPATERLKGMQNRSIQAQNSALNEVEFRNIGPAIMSGRVVDIDVNPEDPTEFYVAYATGGLWHTTNNGQSFTPVFDKEMVIGIGDIAVNWRSPKKTIWLGTGEVNSSRSTYAGIGMYKSEDNGRNWEYLGLPESHHIGEVTLHPGDPLVAWVAVMGHLYSPNKERGIYKTVDGGKTWQHTLAIDDNTGAIDLQVNPANPRELYAAMWYRTRRAWNFEESGKTSGIYKSTDGGETWQLTSGPGSGFTSGEGVGRIGLAVFPQNPQIVYAVVDNQAPLPDTARKSDSTYTLNDFKALDKAGFEALDTARLSKFLRANRFPGKYTAATVKEMVRTDKVKPTAIYDYLFVDDGFQNKSVTGCEVYRSDDAGKTWKRTNTKQIPIYYSYGYYFGKIYVSPQNADKVFILGVNAQVSTDGGKTFTTIDKGNVHSDHHSLWINPKRDSHIINGNDGGCNISYDNGENWFKANTPSVGQFYAIAVDNAKPYNVYGGLQDNGVWFGPSDFKENIDWTDNGEYAYKRLGGGDGMQVQVDSRDNKTVYSGSQFGFYTRTNLAAKERKFIQPKHELGEYPLRFNWQTPIWLSRHNQDILYYGSNKFHRSLMKGEEMQTLSSDLTNGARTGDVPFGTITTISESPLKFGLLYIGTDDGNLQVSSDGGYNWTALGKPAKKNPGLPQGLYVSRVVASEWKEGRVYVTLNGYRNDHFNAYVFVSEDYGKTWKQLGSELPMESVNVIREDPKSESILYIGTDGGLYASIDGGGKFMPFTKGIPASVPVHDIAIQKRENEIVVGTHGRGIYIGKLDKVQALKK</sequence>
<reference evidence="1 2" key="1">
    <citation type="submission" date="2016-07" db="EMBL/GenBank/DDBJ databases">
        <title>Genome analysis of Flavihumibacter stibioxidans YS-17.</title>
        <authorList>
            <person name="Shi K."/>
            <person name="Han Y."/>
            <person name="Wang G."/>
        </authorList>
    </citation>
    <scope>NUCLEOTIDE SEQUENCE [LARGE SCALE GENOMIC DNA]</scope>
    <source>
        <strain evidence="1 2">YS-17</strain>
    </source>
</reference>
<organism evidence="1 2">
    <name type="scientific">Flavihumibacter stibioxidans</name>
    <dbReference type="NCBI Taxonomy" id="1834163"/>
    <lineage>
        <taxon>Bacteria</taxon>
        <taxon>Pseudomonadati</taxon>
        <taxon>Bacteroidota</taxon>
        <taxon>Chitinophagia</taxon>
        <taxon>Chitinophagales</taxon>
        <taxon>Chitinophagaceae</taxon>
        <taxon>Flavihumibacter</taxon>
    </lineage>
</organism>
<evidence type="ECO:0000313" key="1">
    <source>
        <dbReference type="EMBL" id="MBC6492361.1"/>
    </source>
</evidence>
<dbReference type="PANTHER" id="PTHR12106:SF27">
    <property type="entry name" value="SORTILIN-RELATED RECEPTOR"/>
    <property type="match status" value="1"/>
</dbReference>
<comment type="caution">
    <text evidence="1">The sequence shown here is derived from an EMBL/GenBank/DDBJ whole genome shotgun (WGS) entry which is preliminary data.</text>
</comment>
<dbReference type="Pfam" id="PF15899">
    <property type="entry name" value="BNR_6"/>
    <property type="match status" value="1"/>
</dbReference>